<proteinExistence type="predicted"/>
<reference evidence="3" key="1">
    <citation type="journal article" date="2019" name="Int. J. Syst. Evol. Microbiol.">
        <title>The Global Catalogue of Microorganisms (GCM) 10K type strain sequencing project: providing services to taxonomists for standard genome sequencing and annotation.</title>
        <authorList>
            <consortium name="The Broad Institute Genomics Platform"/>
            <consortium name="The Broad Institute Genome Sequencing Center for Infectious Disease"/>
            <person name="Wu L."/>
            <person name="Ma J."/>
        </authorList>
    </citation>
    <scope>NUCLEOTIDE SEQUENCE [LARGE SCALE GENOMIC DNA]</scope>
    <source>
        <strain evidence="3">CGMCC 1.15472</strain>
    </source>
</reference>
<dbReference type="InterPro" id="IPR036388">
    <property type="entry name" value="WH-like_DNA-bd_sf"/>
</dbReference>
<dbReference type="SMART" id="SM00421">
    <property type="entry name" value="HTH_LUXR"/>
    <property type="match status" value="1"/>
</dbReference>
<comment type="caution">
    <text evidence="2">The sequence shown here is derived from an EMBL/GenBank/DDBJ whole genome shotgun (WGS) entry which is preliminary data.</text>
</comment>
<dbReference type="EMBL" id="BMJG01000012">
    <property type="protein sequence ID" value="GGC44701.1"/>
    <property type="molecule type" value="Genomic_DNA"/>
</dbReference>
<accession>A0ABQ1MQR4</accession>
<dbReference type="SUPFAM" id="SSF46894">
    <property type="entry name" value="C-terminal effector domain of the bipartite response regulators"/>
    <property type="match status" value="1"/>
</dbReference>
<feature type="domain" description="HTH luxR-type" evidence="1">
    <location>
        <begin position="587"/>
        <end position="652"/>
    </location>
</feature>
<dbReference type="InterPro" id="IPR000792">
    <property type="entry name" value="Tscrpt_reg_LuxR_C"/>
</dbReference>
<keyword evidence="3" id="KW-1185">Reference proteome</keyword>
<evidence type="ECO:0000313" key="2">
    <source>
        <dbReference type="EMBL" id="GGC44701.1"/>
    </source>
</evidence>
<name>A0ABQ1MQR4_9MICO</name>
<evidence type="ECO:0000259" key="1">
    <source>
        <dbReference type="PROSITE" id="PS50043"/>
    </source>
</evidence>
<gene>
    <name evidence="2" type="ORF">GCM10010974_28830</name>
</gene>
<dbReference type="Proteomes" id="UP000632322">
    <property type="component" value="Unassembled WGS sequence"/>
</dbReference>
<protein>
    <recommendedName>
        <fullName evidence="1">HTH luxR-type domain-containing protein</fullName>
    </recommendedName>
</protein>
<dbReference type="InterPro" id="IPR016032">
    <property type="entry name" value="Sig_transdc_resp-reg_C-effctor"/>
</dbReference>
<evidence type="ECO:0000313" key="3">
    <source>
        <dbReference type="Proteomes" id="UP000632322"/>
    </source>
</evidence>
<sequence>MFLLALFSWLPKITAPTIGLVHEAYDLAESKTTVPTTSTELVSELVAEGLLVVESREDGTLTVPGLIRSLMRRITGPWTAEFHRSPHEAFSMAIDNSYARAKASDVPGYDEILDLVVEIEGWELLEQMWTRRSINVFDDVVNAVDAFLSVPASVISERPILALARSAARRIDSTRSRFGTEDRTRLVPVTDFDSIVVPSLHGILSSGHETELSVDEIAALTAAEARLHRSNGDYGTALQTIDSGRELLRRRHDEGSGPTAMMQAGLNLEHGKNLVSAGRFAEALRVLQRVIQFSETYAPNSWHPMLAGYLETALANLGHGHGKEMGWNLTLTRDKAQMFGMETVPGEHKWQCLDAMRSLDRLDLLAAGTALEKLKKLGTAKGLGSLPTIAESLYRVYRGRASIAAKELIDNVDTRDSPMTSSSNSRFSGIVNIASFVFLAAGETKPIQDLVVQMTPTDPSYSLVKARQSFVFGQREQLWSHTARVLNSVDGPRLKGCAAALRAAFLHHESQESAAVDSFGHVLDYCIIGSTLMPIAQMSKSSRSALIAVTASHSAWSDLAETFDEADSSGADLQQRLLDLPETLRVSVDRDVELSSAELSLLFAIDSQKPVPQIAREFGVVAGTLKNRLSALYKKFGVRSRAEMIEHAKRNGYLSSTEVPGGGSATSN</sequence>
<organism evidence="2 3">
    <name type="scientific">Brevibacterium sediminis</name>
    <dbReference type="NCBI Taxonomy" id="1857024"/>
    <lineage>
        <taxon>Bacteria</taxon>
        <taxon>Bacillati</taxon>
        <taxon>Actinomycetota</taxon>
        <taxon>Actinomycetes</taxon>
        <taxon>Micrococcales</taxon>
        <taxon>Brevibacteriaceae</taxon>
        <taxon>Brevibacterium</taxon>
    </lineage>
</organism>
<dbReference type="Gene3D" id="1.10.10.10">
    <property type="entry name" value="Winged helix-like DNA-binding domain superfamily/Winged helix DNA-binding domain"/>
    <property type="match status" value="1"/>
</dbReference>
<dbReference type="PROSITE" id="PS50043">
    <property type="entry name" value="HTH_LUXR_2"/>
    <property type="match status" value="1"/>
</dbReference>